<feature type="compositionally biased region" description="Acidic residues" evidence="1">
    <location>
        <begin position="125"/>
        <end position="143"/>
    </location>
</feature>
<keyword evidence="3" id="KW-1185">Reference proteome</keyword>
<evidence type="ECO:0000313" key="2">
    <source>
        <dbReference type="EMBL" id="RYP85677.1"/>
    </source>
</evidence>
<name>A0A4Q4ZCE7_9ACTN</name>
<proteinExistence type="predicted"/>
<accession>A0A4Q4ZCE7</accession>
<dbReference type="EMBL" id="SDKM01000015">
    <property type="protein sequence ID" value="RYP85677.1"/>
    <property type="molecule type" value="Genomic_DNA"/>
</dbReference>
<evidence type="ECO:0000313" key="3">
    <source>
        <dbReference type="Proteomes" id="UP000295198"/>
    </source>
</evidence>
<feature type="compositionally biased region" description="Basic and acidic residues" evidence="1">
    <location>
        <begin position="110"/>
        <end position="124"/>
    </location>
</feature>
<evidence type="ECO:0000256" key="1">
    <source>
        <dbReference type="SAM" id="MobiDB-lite"/>
    </source>
</evidence>
<gene>
    <name evidence="2" type="ORF">EKO23_11780</name>
</gene>
<feature type="region of interest" description="Disordered" evidence="1">
    <location>
        <begin position="110"/>
        <end position="143"/>
    </location>
</feature>
<dbReference type="RefSeq" id="WP_134717460.1">
    <property type="nucleotide sequence ID" value="NZ_SDKM01000015.1"/>
</dbReference>
<reference evidence="2 3" key="1">
    <citation type="submission" date="2019-01" db="EMBL/GenBank/DDBJ databases">
        <title>Nocardioides guangzhouensis sp. nov., an actinobacterium isolated from soil.</title>
        <authorList>
            <person name="Fu Y."/>
            <person name="Cai Y."/>
            <person name="Lin Z."/>
            <person name="Chen P."/>
        </authorList>
    </citation>
    <scope>NUCLEOTIDE SEQUENCE [LARGE SCALE GENOMIC DNA]</scope>
    <source>
        <strain evidence="2 3">130</strain>
    </source>
</reference>
<dbReference type="Proteomes" id="UP000295198">
    <property type="component" value="Unassembled WGS sequence"/>
</dbReference>
<sequence length="143" mass="14980">MSETGGGGDGRPQDPVGSVTEEAAKLLGALSGWARTHGSEAGQNLGHGLADAFHELDQHIATGSPECRYCPVCRVVHVVREGSPEVRAHLALAGANLMQAAAALMAAAVPEEKRRQGGVERIDLDDAGDDTDWDGDDEWPEGE</sequence>
<organism evidence="2 3">
    <name type="scientific">Nocardioides guangzhouensis</name>
    <dbReference type="NCBI Taxonomy" id="2497878"/>
    <lineage>
        <taxon>Bacteria</taxon>
        <taxon>Bacillati</taxon>
        <taxon>Actinomycetota</taxon>
        <taxon>Actinomycetes</taxon>
        <taxon>Propionibacteriales</taxon>
        <taxon>Nocardioidaceae</taxon>
        <taxon>Nocardioides</taxon>
    </lineage>
</organism>
<dbReference type="OrthoDB" id="5244810at2"/>
<comment type="caution">
    <text evidence="2">The sequence shown here is derived from an EMBL/GenBank/DDBJ whole genome shotgun (WGS) entry which is preliminary data.</text>
</comment>
<dbReference type="AlphaFoldDB" id="A0A4Q4ZCE7"/>
<protein>
    <submittedName>
        <fullName evidence="2">Uncharacterized protein</fullName>
    </submittedName>
</protein>